<keyword evidence="3" id="KW-1185">Reference proteome</keyword>
<organism evidence="2 3">
    <name type="scientific">Promicromonospora umidemergens</name>
    <dbReference type="NCBI Taxonomy" id="629679"/>
    <lineage>
        <taxon>Bacteria</taxon>
        <taxon>Bacillati</taxon>
        <taxon>Actinomycetota</taxon>
        <taxon>Actinomycetes</taxon>
        <taxon>Micrococcales</taxon>
        <taxon>Promicromonosporaceae</taxon>
        <taxon>Promicromonospora</taxon>
    </lineage>
</organism>
<reference evidence="3" key="1">
    <citation type="journal article" date="2019" name="Int. J. Syst. Evol. Microbiol.">
        <title>The Global Catalogue of Microorganisms (GCM) 10K type strain sequencing project: providing services to taxonomists for standard genome sequencing and annotation.</title>
        <authorList>
            <consortium name="The Broad Institute Genomics Platform"/>
            <consortium name="The Broad Institute Genome Sequencing Center for Infectious Disease"/>
            <person name="Wu L."/>
            <person name="Ma J."/>
        </authorList>
    </citation>
    <scope>NUCLEOTIDE SEQUENCE [LARGE SCALE GENOMIC DNA]</scope>
    <source>
        <strain evidence="3">JCM 17975</strain>
    </source>
</reference>
<evidence type="ECO:0000256" key="1">
    <source>
        <dbReference type="ARBA" id="ARBA00010617"/>
    </source>
</evidence>
<evidence type="ECO:0000313" key="2">
    <source>
        <dbReference type="EMBL" id="GAA4706795.1"/>
    </source>
</evidence>
<dbReference type="EMBL" id="BAABHM010000012">
    <property type="protein sequence ID" value="GAA4706795.1"/>
    <property type="molecule type" value="Genomic_DNA"/>
</dbReference>
<name>A0ABP8XHC3_9MICO</name>
<dbReference type="InterPro" id="IPR036396">
    <property type="entry name" value="Cyt_P450_sf"/>
</dbReference>
<dbReference type="Proteomes" id="UP001500843">
    <property type="component" value="Unassembled WGS sequence"/>
</dbReference>
<dbReference type="PANTHER" id="PTHR46696">
    <property type="entry name" value="P450, PUTATIVE (EUROFUNG)-RELATED"/>
    <property type="match status" value="1"/>
</dbReference>
<sequence>MLTDALTTVRRPRDVRLDSLTGLMPLYAATLDPENVYAALRAEWGSVAAVELSDGVPAWLALDWSDALRVVRERNNFTREVKRWRAFQNGQVKPGTGLHAFFSDRDNAYYSDGADHTRRRAVVDDAFAQVDESALRRDMQWVCDRMLAHIVKDGATTADLVPTYTQFVPSLAVAAMYGLGADDAGVMGQYARDIFSNTAAAGPAFVGLNTMLETLIRERERNPGHDLLSAIVLWRDPRTGTGLTDTELLDTAQMIQSAGHEMSVAWVTMALVYLLSDNDFDGRVRGGRLGIDEALDAVLVNSSPVWNTPARFATADIEIGSVLNDNNVDIGGRFVHDGEAVVAAAAEATASVHRGVDPVWSGTSRASLAFGASGPHHCPAQRISRIIVKASVEAVLHRMPGLTLTVPADQLGTSLSLWARSASSLPVSFDPVTGYEETWARMGASQ</sequence>
<comment type="caution">
    <text evidence="2">The sequence shown here is derived from an EMBL/GenBank/DDBJ whole genome shotgun (WGS) entry which is preliminary data.</text>
</comment>
<dbReference type="Gene3D" id="1.10.630.10">
    <property type="entry name" value="Cytochrome P450"/>
    <property type="match status" value="1"/>
</dbReference>
<proteinExistence type="inferred from homology"/>
<comment type="similarity">
    <text evidence="1">Belongs to the cytochrome P450 family.</text>
</comment>
<dbReference type="InterPro" id="IPR002397">
    <property type="entry name" value="Cyt_P450_B"/>
</dbReference>
<protein>
    <submittedName>
        <fullName evidence="2">Cytochrome P450</fullName>
    </submittedName>
</protein>
<dbReference type="PRINTS" id="PR00359">
    <property type="entry name" value="BP450"/>
</dbReference>
<gene>
    <name evidence="2" type="ORF">GCM10023198_31400</name>
</gene>
<dbReference type="SUPFAM" id="SSF48264">
    <property type="entry name" value="Cytochrome P450"/>
    <property type="match status" value="1"/>
</dbReference>
<dbReference type="PANTHER" id="PTHR46696:SF1">
    <property type="entry name" value="CYTOCHROME P450 YJIB-RELATED"/>
    <property type="match status" value="1"/>
</dbReference>
<evidence type="ECO:0000313" key="3">
    <source>
        <dbReference type="Proteomes" id="UP001500843"/>
    </source>
</evidence>
<accession>A0ABP8XHC3</accession>